<dbReference type="NCBIfam" id="NF002011">
    <property type="entry name" value="PRK00816.1"/>
    <property type="match status" value="1"/>
</dbReference>
<keyword evidence="6 10" id="KW-1278">Translocase</keyword>
<evidence type="ECO:0000256" key="5">
    <source>
        <dbReference type="ARBA" id="ARBA00022692"/>
    </source>
</evidence>
<keyword evidence="2 10" id="KW-0597">Phosphoprotein</keyword>
<keyword evidence="3 10" id="KW-0285">Flavoprotein</keyword>
<dbReference type="Proteomes" id="UP001467690">
    <property type="component" value="Unassembled WGS sequence"/>
</dbReference>
<evidence type="ECO:0000256" key="6">
    <source>
        <dbReference type="ARBA" id="ARBA00022967"/>
    </source>
</evidence>
<dbReference type="PANTHER" id="PTHR30578">
    <property type="entry name" value="ELECTRON TRANSPORT COMPLEX PROTEIN RNFD"/>
    <property type="match status" value="1"/>
</dbReference>
<protein>
    <recommendedName>
        <fullName evidence="10">Ion-translocating oxidoreductase complex subunit D</fullName>
        <ecNumber evidence="10">7.-.-.-</ecNumber>
    </recommendedName>
    <alternativeName>
        <fullName evidence="10">Rnf electron transport complex subunit D</fullName>
    </alternativeName>
</protein>
<evidence type="ECO:0000256" key="8">
    <source>
        <dbReference type="ARBA" id="ARBA00022989"/>
    </source>
</evidence>
<reference evidence="11 12" key="1">
    <citation type="submission" date="2024-06" db="EMBL/GenBank/DDBJ databases">
        <authorList>
            <person name="Chen R.Y."/>
        </authorList>
    </citation>
    <scope>NUCLEOTIDE SEQUENCE [LARGE SCALE GENOMIC DNA]</scope>
    <source>
        <strain evidence="11 12">D2</strain>
    </source>
</reference>
<feature type="transmembrane region" description="Helical" evidence="10">
    <location>
        <begin position="216"/>
        <end position="234"/>
    </location>
</feature>
<keyword evidence="10" id="KW-1003">Cell membrane</keyword>
<keyword evidence="4 10" id="KW-0288">FMN</keyword>
<feature type="transmembrane region" description="Helical" evidence="10">
    <location>
        <begin position="267"/>
        <end position="286"/>
    </location>
</feature>
<dbReference type="EMBL" id="JBELOE010000185">
    <property type="protein sequence ID" value="MER2492010.1"/>
    <property type="molecule type" value="Genomic_DNA"/>
</dbReference>
<keyword evidence="7 10" id="KW-0249">Electron transport</keyword>
<dbReference type="HAMAP" id="MF_00462">
    <property type="entry name" value="RsxD_RnfD"/>
    <property type="match status" value="1"/>
</dbReference>
<keyword evidence="10" id="KW-0997">Cell inner membrane</keyword>
<evidence type="ECO:0000256" key="9">
    <source>
        <dbReference type="ARBA" id="ARBA00023136"/>
    </source>
</evidence>
<comment type="caution">
    <text evidence="11">The sequence shown here is derived from an EMBL/GenBank/DDBJ whole genome shotgun (WGS) entry which is preliminary data.</text>
</comment>
<evidence type="ECO:0000256" key="7">
    <source>
        <dbReference type="ARBA" id="ARBA00022982"/>
    </source>
</evidence>
<evidence type="ECO:0000256" key="2">
    <source>
        <dbReference type="ARBA" id="ARBA00022553"/>
    </source>
</evidence>
<accession>A0ABV1RGF7</accession>
<keyword evidence="1 10" id="KW-0813">Transport</keyword>
<evidence type="ECO:0000256" key="10">
    <source>
        <dbReference type="HAMAP-Rule" id="MF_00462"/>
    </source>
</evidence>
<dbReference type="InterPro" id="IPR011303">
    <property type="entry name" value="RnfD_bac"/>
</dbReference>
<gene>
    <name evidence="11" type="primary">rsxD</name>
    <name evidence="10" type="synonym">rnfD</name>
    <name evidence="11" type="ORF">ABS311_08955</name>
</gene>
<evidence type="ECO:0000313" key="12">
    <source>
        <dbReference type="Proteomes" id="UP001467690"/>
    </source>
</evidence>
<dbReference type="PANTHER" id="PTHR30578:SF0">
    <property type="entry name" value="ION-TRANSLOCATING OXIDOREDUCTASE COMPLEX SUBUNIT D"/>
    <property type="match status" value="1"/>
</dbReference>
<feature type="modified residue" description="FMN phosphoryl threonine" evidence="10">
    <location>
        <position position="187"/>
    </location>
</feature>
<comment type="similarity">
    <text evidence="10">Belongs to the NqrB/RnfD family.</text>
</comment>
<dbReference type="PROSITE" id="PS51257">
    <property type="entry name" value="PROKAR_LIPOPROTEIN"/>
    <property type="match status" value="1"/>
</dbReference>
<dbReference type="Pfam" id="PF03116">
    <property type="entry name" value="NQR2_RnfD_RnfE"/>
    <property type="match status" value="1"/>
</dbReference>
<keyword evidence="12" id="KW-1185">Reference proteome</keyword>
<sequence>MSFRVASSPHGHIQRKTSNVMLAVALACLPGIATQVWYFGFGVLIQLVLAISAAMLAEAICIRQRERNALLTLKDNSALLTGLLLGLSLPPLAPWWIAIIGSVFAIVLVKQVYGGLGQNLFNPAMAGYVVLLVSFPLSMTLWLPPLQLVEYQLTFTDTIMLIFTGYSETGYSLAQLRVDLDGFTMATPLDTVKTALTNQQTYSEILTGKVFSDGYGIAWLPVNLAYLVGGLWLVQQKIISWRIPTAFLVTLFTLSFITHIISPDGSASAMLHVFSGASMFGAFFILTDPVSASTTAKGKIIFGILAAVLVYLIRNWGGYPDAVAFAVLLANMCVPLIDYYTKPRTYGHVSG</sequence>
<feature type="transmembrane region" description="Helical" evidence="10">
    <location>
        <begin position="20"/>
        <end position="38"/>
    </location>
</feature>
<feature type="transmembrane region" description="Helical" evidence="10">
    <location>
        <begin position="322"/>
        <end position="341"/>
    </location>
</feature>
<keyword evidence="8 10" id="KW-1133">Transmembrane helix</keyword>
<organism evidence="11 12">
    <name type="scientific">Catenovulum sediminis</name>
    <dbReference type="NCBI Taxonomy" id="1740262"/>
    <lineage>
        <taxon>Bacteria</taxon>
        <taxon>Pseudomonadati</taxon>
        <taxon>Pseudomonadota</taxon>
        <taxon>Gammaproteobacteria</taxon>
        <taxon>Alteromonadales</taxon>
        <taxon>Alteromonadaceae</taxon>
        <taxon>Catenovulum</taxon>
    </lineage>
</organism>
<feature type="transmembrane region" description="Helical" evidence="10">
    <location>
        <begin position="125"/>
        <end position="143"/>
    </location>
</feature>
<comment type="function">
    <text evidence="10">Part of a membrane-bound complex that couples electron transfer with translocation of ions across the membrane.</text>
</comment>
<proteinExistence type="inferred from homology"/>
<evidence type="ECO:0000313" key="11">
    <source>
        <dbReference type="EMBL" id="MER2492010.1"/>
    </source>
</evidence>
<feature type="transmembrane region" description="Helical" evidence="10">
    <location>
        <begin position="298"/>
        <end position="316"/>
    </location>
</feature>
<comment type="cofactor">
    <cofactor evidence="10">
        <name>FMN</name>
        <dbReference type="ChEBI" id="CHEBI:58210"/>
    </cofactor>
</comment>
<evidence type="ECO:0000256" key="1">
    <source>
        <dbReference type="ARBA" id="ARBA00022448"/>
    </source>
</evidence>
<name>A0ABV1RGF7_9ALTE</name>
<evidence type="ECO:0000256" key="4">
    <source>
        <dbReference type="ARBA" id="ARBA00022643"/>
    </source>
</evidence>
<dbReference type="InterPro" id="IPR004338">
    <property type="entry name" value="NqrB/RnfD"/>
</dbReference>
<comment type="subcellular location">
    <subcellularLocation>
        <location evidence="10">Cell inner membrane</location>
        <topology evidence="10">Multi-pass membrane protein</topology>
    </subcellularLocation>
</comment>
<feature type="transmembrane region" description="Helical" evidence="10">
    <location>
        <begin position="241"/>
        <end position="261"/>
    </location>
</feature>
<keyword evidence="9 10" id="KW-0472">Membrane</keyword>
<feature type="transmembrane region" description="Helical" evidence="10">
    <location>
        <begin position="44"/>
        <end position="62"/>
    </location>
</feature>
<dbReference type="EC" id="7.-.-.-" evidence="10"/>
<dbReference type="RefSeq" id="WP_350401541.1">
    <property type="nucleotide sequence ID" value="NZ_JBELOE010000185.1"/>
</dbReference>
<evidence type="ECO:0000256" key="3">
    <source>
        <dbReference type="ARBA" id="ARBA00022630"/>
    </source>
</evidence>
<keyword evidence="5 10" id="KW-0812">Transmembrane</keyword>
<dbReference type="NCBIfam" id="TIGR01946">
    <property type="entry name" value="rnfD"/>
    <property type="match status" value="1"/>
</dbReference>
<comment type="subunit">
    <text evidence="10">The complex is composed of six subunits: RnfA, RnfB, RnfC, RnfD, RnfE and RnfG.</text>
</comment>